<dbReference type="EMBL" id="KZ663362">
    <property type="protein sequence ID" value="PPS13331.1"/>
    <property type="molecule type" value="Genomic_DNA"/>
</dbReference>
<evidence type="ECO:0000256" key="1">
    <source>
        <dbReference type="SAM" id="Phobius"/>
    </source>
</evidence>
<proteinExistence type="predicted"/>
<evidence type="ECO:0000313" key="2">
    <source>
        <dbReference type="EMBL" id="PPS13331.1"/>
    </source>
</evidence>
<gene>
    <name evidence="2" type="ORF">GOBAR_AA07246</name>
</gene>
<organism evidence="2 3">
    <name type="scientific">Gossypium barbadense</name>
    <name type="common">Sea Island cotton</name>
    <name type="synonym">Hibiscus barbadensis</name>
    <dbReference type="NCBI Taxonomy" id="3634"/>
    <lineage>
        <taxon>Eukaryota</taxon>
        <taxon>Viridiplantae</taxon>
        <taxon>Streptophyta</taxon>
        <taxon>Embryophyta</taxon>
        <taxon>Tracheophyta</taxon>
        <taxon>Spermatophyta</taxon>
        <taxon>Magnoliopsida</taxon>
        <taxon>eudicotyledons</taxon>
        <taxon>Gunneridae</taxon>
        <taxon>Pentapetalae</taxon>
        <taxon>rosids</taxon>
        <taxon>malvids</taxon>
        <taxon>Malvales</taxon>
        <taxon>Malvaceae</taxon>
        <taxon>Malvoideae</taxon>
        <taxon>Gossypium</taxon>
    </lineage>
</organism>
<feature type="transmembrane region" description="Helical" evidence="1">
    <location>
        <begin position="90"/>
        <end position="109"/>
    </location>
</feature>
<keyword evidence="1" id="KW-0472">Membrane</keyword>
<keyword evidence="1" id="KW-1133">Transmembrane helix</keyword>
<protein>
    <submittedName>
        <fullName evidence="2">Uncharacterized protein</fullName>
    </submittedName>
</protein>
<accession>A0A2P5YCR3</accession>
<keyword evidence="1" id="KW-0812">Transmembrane</keyword>
<evidence type="ECO:0000313" key="3">
    <source>
        <dbReference type="Proteomes" id="UP000239757"/>
    </source>
</evidence>
<name>A0A2P5YCR3_GOSBA</name>
<dbReference type="Proteomes" id="UP000239757">
    <property type="component" value="Unassembled WGS sequence"/>
</dbReference>
<reference evidence="2 3" key="1">
    <citation type="submission" date="2015-01" db="EMBL/GenBank/DDBJ databases">
        <title>Genome of allotetraploid Gossypium barbadense reveals genomic plasticity and fiber elongation in cotton evolution.</title>
        <authorList>
            <person name="Chen X."/>
            <person name="Liu X."/>
            <person name="Zhao B."/>
            <person name="Zheng H."/>
            <person name="Hu Y."/>
            <person name="Lu G."/>
            <person name="Yang C."/>
            <person name="Chen J."/>
            <person name="Shan C."/>
            <person name="Zhang L."/>
            <person name="Zhou Y."/>
            <person name="Wang L."/>
            <person name="Guo W."/>
            <person name="Bai Y."/>
            <person name="Ruan J."/>
            <person name="Shangguan X."/>
            <person name="Mao Y."/>
            <person name="Jiang J."/>
            <person name="Zhu Y."/>
            <person name="Lei J."/>
            <person name="Kang H."/>
            <person name="Chen S."/>
            <person name="He X."/>
            <person name="Wang R."/>
            <person name="Wang Y."/>
            <person name="Chen J."/>
            <person name="Wang L."/>
            <person name="Yu S."/>
            <person name="Wang B."/>
            <person name="Wei J."/>
            <person name="Song S."/>
            <person name="Lu X."/>
            <person name="Gao Z."/>
            <person name="Gu W."/>
            <person name="Deng X."/>
            <person name="Ma D."/>
            <person name="Wang S."/>
            <person name="Liang W."/>
            <person name="Fang L."/>
            <person name="Cai C."/>
            <person name="Zhu X."/>
            <person name="Zhou B."/>
            <person name="Zhang Y."/>
            <person name="Chen Z."/>
            <person name="Xu S."/>
            <person name="Zhu R."/>
            <person name="Wang S."/>
            <person name="Zhang T."/>
            <person name="Zhao G."/>
        </authorList>
    </citation>
    <scope>NUCLEOTIDE SEQUENCE [LARGE SCALE GENOMIC DNA]</scope>
    <source>
        <strain evidence="3">cv. Xinhai21</strain>
        <tissue evidence="2">Leaf</tissue>
    </source>
</reference>
<sequence length="263" mass="28859">MQYLVVKTFPLLQFELTVQESANRGKRLAFDACVFLINRNSLSSSQTSDPAGEYYSLARKGTESVQLSFPVHGSLVLGISSSNRSRQPSLLVLIVSAMTMLFNPFIGPLPTAFLPRPFLSPDTIDSSWGTRLLVSINLIALTSHAMENSHGEPTASCPRSGGFLLIAVERKVYYHLPLGAKGAASADIRERRERDKEKLRDGLNSCFEGRSKSMEGEGIHSTEAKGLMPWLAASHVFFLPVCRDHRDKTMNGKASLLGEKEGS</sequence>
<dbReference type="AlphaFoldDB" id="A0A2P5YCR3"/>